<evidence type="ECO:0000313" key="2">
    <source>
        <dbReference type="EMBL" id="KJZ50622.1"/>
    </source>
</evidence>
<gene>
    <name evidence="2" type="ORF">VC35_00075</name>
</gene>
<dbReference type="InterPro" id="IPR027464">
    <property type="entry name" value="Ornithine_deCO2ase_N"/>
</dbReference>
<reference evidence="2 3" key="1">
    <citation type="submission" date="2015-03" db="EMBL/GenBank/DDBJ databases">
        <title>Comparative genomics of Pseudomonas insights into diversity of traits involved in vanlence and defense.</title>
        <authorList>
            <person name="Qin Y."/>
        </authorList>
    </citation>
    <scope>NUCLEOTIDE SEQUENCE [LARGE SCALE GENOMIC DNA]</scope>
    <source>
        <strain evidence="2 3">C8</strain>
    </source>
</reference>
<sequence length="112" mass="12326">MNALKIAASDAVRECFRNTREIVRFDQTDFTDVAVAVLCVDDLAAGVLDAIKRTGFDIPIFLVASQGRSNRSLAIYKQLQDVILQVNGVFDLSSNNAEYHGNQLETAAKAYE</sequence>
<dbReference type="GO" id="GO:0016831">
    <property type="term" value="F:carboxy-lyase activity"/>
    <property type="evidence" value="ECO:0007669"/>
    <property type="project" value="InterPro"/>
</dbReference>
<dbReference type="InterPro" id="IPR011006">
    <property type="entry name" value="CheY-like_superfamily"/>
</dbReference>
<evidence type="ECO:0000313" key="3">
    <source>
        <dbReference type="Proteomes" id="UP000033588"/>
    </source>
</evidence>
<proteinExistence type="predicted"/>
<dbReference type="Gene3D" id="3.40.50.220">
    <property type="match status" value="1"/>
</dbReference>
<accession>A0A0F4U4G0</accession>
<dbReference type="PATRIC" id="fig|294.132.peg.1992"/>
<name>A0A0F4U4G0_PSEFL</name>
<dbReference type="RefSeq" id="WP_046037013.1">
    <property type="nucleotide sequence ID" value="NZ_LACC01000002.1"/>
</dbReference>
<dbReference type="Pfam" id="PF03709">
    <property type="entry name" value="OKR_DC_1_N"/>
    <property type="match status" value="1"/>
</dbReference>
<dbReference type="AlphaFoldDB" id="A0A0F4U4G0"/>
<dbReference type="InterPro" id="IPR005308">
    <property type="entry name" value="OKR_de-COase_N"/>
</dbReference>
<organism evidence="2 3">
    <name type="scientific">Pseudomonas fluorescens</name>
    <dbReference type="NCBI Taxonomy" id="294"/>
    <lineage>
        <taxon>Bacteria</taxon>
        <taxon>Pseudomonadati</taxon>
        <taxon>Pseudomonadota</taxon>
        <taxon>Gammaproteobacteria</taxon>
        <taxon>Pseudomonadales</taxon>
        <taxon>Pseudomonadaceae</taxon>
        <taxon>Pseudomonas</taxon>
    </lineage>
</organism>
<dbReference type="SUPFAM" id="SSF52172">
    <property type="entry name" value="CheY-like"/>
    <property type="match status" value="1"/>
</dbReference>
<dbReference type="EMBL" id="LACC01000002">
    <property type="protein sequence ID" value="KJZ50622.1"/>
    <property type="molecule type" value="Genomic_DNA"/>
</dbReference>
<dbReference type="Proteomes" id="UP000033588">
    <property type="component" value="Unassembled WGS sequence"/>
</dbReference>
<feature type="domain" description="Orn/Lys/Arg decarboxylase N-terminal" evidence="1">
    <location>
        <begin position="4"/>
        <end position="111"/>
    </location>
</feature>
<evidence type="ECO:0000259" key="1">
    <source>
        <dbReference type="Pfam" id="PF03709"/>
    </source>
</evidence>
<feature type="non-terminal residue" evidence="2">
    <location>
        <position position="112"/>
    </location>
</feature>
<comment type="caution">
    <text evidence="2">The sequence shown here is derived from an EMBL/GenBank/DDBJ whole genome shotgun (WGS) entry which is preliminary data.</text>
</comment>
<protein>
    <recommendedName>
        <fullName evidence="1">Orn/Lys/Arg decarboxylase N-terminal domain-containing protein</fullName>
    </recommendedName>
</protein>